<evidence type="ECO:0000256" key="4">
    <source>
        <dbReference type="ARBA" id="ARBA00023136"/>
    </source>
</evidence>
<dbReference type="Gene3D" id="1.10.3780.10">
    <property type="entry name" value="SusD-like"/>
    <property type="match status" value="1"/>
</dbReference>
<keyword evidence="4" id="KW-0472">Membrane</keyword>
<dbReference type="InterPro" id="IPR012944">
    <property type="entry name" value="SusD_RagB_dom"/>
</dbReference>
<feature type="domain" description="SusD-like N-terminal" evidence="7">
    <location>
        <begin position="80"/>
        <end position="221"/>
    </location>
</feature>
<protein>
    <submittedName>
        <fullName evidence="8">RagB/SusD family nutrient uptake outer membrane protein</fullName>
    </submittedName>
</protein>
<dbReference type="EMBL" id="JBHMEX010000058">
    <property type="protein sequence ID" value="MFB9066026.1"/>
    <property type="molecule type" value="Genomic_DNA"/>
</dbReference>
<comment type="caution">
    <text evidence="8">The sequence shown here is derived from an EMBL/GenBank/DDBJ whole genome shotgun (WGS) entry which is preliminary data.</text>
</comment>
<comment type="subcellular location">
    <subcellularLocation>
        <location evidence="1">Cell outer membrane</location>
    </subcellularLocation>
</comment>
<evidence type="ECO:0000313" key="9">
    <source>
        <dbReference type="Proteomes" id="UP001589589"/>
    </source>
</evidence>
<dbReference type="SUPFAM" id="SSF48452">
    <property type="entry name" value="TPR-like"/>
    <property type="match status" value="1"/>
</dbReference>
<accession>A0ABV5FR57</accession>
<gene>
    <name evidence="8" type="ORF">ACFFUQ_18570</name>
</gene>
<dbReference type="InterPro" id="IPR033985">
    <property type="entry name" value="SusD-like_N"/>
</dbReference>
<keyword evidence="3" id="KW-0732">Signal</keyword>
<proteinExistence type="inferred from homology"/>
<sequence length="504" mass="55812">MKFKSKIGIIGISLLAFACTDLEITDRDYLLGSEYPENAEQALRVSTPVFAGTQPMLDNGGWWFTQEITSDEAVAPTRGSDWDDSGKWRQLSRHTWTPTTDAIIQLYRMIYTSIPRANRAIELLKEGAEANPAVQQVLAQTEVSRAYYFYLAMDNFGDISFPRTFTGADEFPARTPRAEVFKQLVADVEGAIPYLADPVAGASASAINKGTAYALLAKLYLNAEVYTGTPMWQKASDACDKVIGMGYQLEASPLASFKTANETSKENIYTIAYDQDAFKGFNLHMRTLHGLSQLTFGMSTAPWNGFATLEAHYNTFQSTDLRKNMLLVGQQYTVAGDAINDPAADGAPLVFTPFIPELQMSNSVYSSAVVKMSGVRVAKWQVAPGAKENLSNDFAIFRLADIILMKAEALVRLNGAGAGDALVNQIRSRAEVPQLSGYTLTAILAERGRELMWEGHRRQDLIRFGKYTGIWWEKTDTDPNRNIFPIPEFAYLANKNLLPQNPGY</sequence>
<evidence type="ECO:0000256" key="1">
    <source>
        <dbReference type="ARBA" id="ARBA00004442"/>
    </source>
</evidence>
<dbReference type="PROSITE" id="PS51257">
    <property type="entry name" value="PROKAR_LIPOPROTEIN"/>
    <property type="match status" value="1"/>
</dbReference>
<dbReference type="Pfam" id="PF14322">
    <property type="entry name" value="SusD-like_3"/>
    <property type="match status" value="1"/>
</dbReference>
<evidence type="ECO:0000256" key="3">
    <source>
        <dbReference type="ARBA" id="ARBA00022729"/>
    </source>
</evidence>
<evidence type="ECO:0000256" key="2">
    <source>
        <dbReference type="ARBA" id="ARBA00006275"/>
    </source>
</evidence>
<keyword evidence="9" id="KW-1185">Reference proteome</keyword>
<evidence type="ECO:0000313" key="8">
    <source>
        <dbReference type="EMBL" id="MFB9066026.1"/>
    </source>
</evidence>
<feature type="domain" description="RagB/SusD" evidence="6">
    <location>
        <begin position="364"/>
        <end position="474"/>
    </location>
</feature>
<dbReference type="InterPro" id="IPR011990">
    <property type="entry name" value="TPR-like_helical_dom_sf"/>
</dbReference>
<dbReference type="CDD" id="cd08977">
    <property type="entry name" value="SusD"/>
    <property type="match status" value="1"/>
</dbReference>
<organism evidence="8 9">
    <name type="scientific">Flavobacterium branchiarum</name>
    <dbReference type="NCBI Taxonomy" id="1114870"/>
    <lineage>
        <taxon>Bacteria</taxon>
        <taxon>Pseudomonadati</taxon>
        <taxon>Bacteroidota</taxon>
        <taxon>Flavobacteriia</taxon>
        <taxon>Flavobacteriales</taxon>
        <taxon>Flavobacteriaceae</taxon>
        <taxon>Flavobacterium</taxon>
    </lineage>
</organism>
<name>A0ABV5FR57_9FLAO</name>
<dbReference type="Gene3D" id="1.25.40.10">
    <property type="entry name" value="Tetratricopeptide repeat domain"/>
    <property type="match status" value="1"/>
</dbReference>
<evidence type="ECO:0000259" key="6">
    <source>
        <dbReference type="Pfam" id="PF07980"/>
    </source>
</evidence>
<dbReference type="Proteomes" id="UP001589589">
    <property type="component" value="Unassembled WGS sequence"/>
</dbReference>
<keyword evidence="5" id="KW-0998">Cell outer membrane</keyword>
<dbReference type="Gene3D" id="1.25.40.390">
    <property type="match status" value="1"/>
</dbReference>
<evidence type="ECO:0000259" key="7">
    <source>
        <dbReference type="Pfam" id="PF14322"/>
    </source>
</evidence>
<evidence type="ECO:0000256" key="5">
    <source>
        <dbReference type="ARBA" id="ARBA00023237"/>
    </source>
</evidence>
<reference evidence="8 9" key="1">
    <citation type="submission" date="2024-09" db="EMBL/GenBank/DDBJ databases">
        <authorList>
            <person name="Sun Q."/>
            <person name="Mori K."/>
        </authorList>
    </citation>
    <scope>NUCLEOTIDE SEQUENCE [LARGE SCALE GENOMIC DNA]</scope>
    <source>
        <strain evidence="8 9">CECT 7908</strain>
    </source>
</reference>
<comment type="similarity">
    <text evidence="2">Belongs to the SusD family.</text>
</comment>
<dbReference type="RefSeq" id="WP_290259840.1">
    <property type="nucleotide sequence ID" value="NZ_JAUFQQ010000003.1"/>
</dbReference>
<dbReference type="Pfam" id="PF07980">
    <property type="entry name" value="SusD_RagB"/>
    <property type="match status" value="1"/>
</dbReference>